<feature type="non-terminal residue" evidence="1">
    <location>
        <position position="1"/>
    </location>
</feature>
<dbReference type="InterPro" id="IPR017946">
    <property type="entry name" value="PLC-like_Pdiesterase_TIM-brl"/>
</dbReference>
<dbReference type="EMBL" id="KI925455">
    <property type="protein sequence ID" value="ETW85364.1"/>
    <property type="molecule type" value="Genomic_DNA"/>
</dbReference>
<keyword evidence="2" id="KW-1185">Reference proteome</keyword>
<dbReference type="STRING" id="747525.W4KI50"/>
<dbReference type="Gene3D" id="3.20.20.190">
    <property type="entry name" value="Phosphatidylinositol (PI) phosphodiesterase"/>
    <property type="match status" value="1"/>
</dbReference>
<dbReference type="GO" id="GO:0008081">
    <property type="term" value="F:phosphoric diester hydrolase activity"/>
    <property type="evidence" value="ECO:0007669"/>
    <property type="project" value="InterPro"/>
</dbReference>
<dbReference type="Proteomes" id="UP000030671">
    <property type="component" value="Unassembled WGS sequence"/>
</dbReference>
<protein>
    <recommendedName>
        <fullName evidence="3">Phosphatidylinositol-specific phospholipase C X domain-containing protein</fullName>
    </recommendedName>
</protein>
<gene>
    <name evidence="1" type="ORF">HETIRDRAFT_311254</name>
</gene>
<dbReference type="SUPFAM" id="SSF51695">
    <property type="entry name" value="PLC-like phosphodiesterases"/>
    <property type="match status" value="1"/>
</dbReference>
<name>W4KI50_HETIT</name>
<dbReference type="RefSeq" id="XP_009542229.1">
    <property type="nucleotide sequence ID" value="XM_009543934.1"/>
</dbReference>
<dbReference type="InParanoid" id="W4KI50"/>
<proteinExistence type="predicted"/>
<reference evidence="1 2" key="1">
    <citation type="journal article" date="2012" name="New Phytol.">
        <title>Insight into trade-off between wood decay and parasitism from the genome of a fungal forest pathogen.</title>
        <authorList>
            <person name="Olson A."/>
            <person name="Aerts A."/>
            <person name="Asiegbu F."/>
            <person name="Belbahri L."/>
            <person name="Bouzid O."/>
            <person name="Broberg A."/>
            <person name="Canback B."/>
            <person name="Coutinho P.M."/>
            <person name="Cullen D."/>
            <person name="Dalman K."/>
            <person name="Deflorio G."/>
            <person name="van Diepen L.T."/>
            <person name="Dunand C."/>
            <person name="Duplessis S."/>
            <person name="Durling M."/>
            <person name="Gonthier P."/>
            <person name="Grimwood J."/>
            <person name="Fossdal C.G."/>
            <person name="Hansson D."/>
            <person name="Henrissat B."/>
            <person name="Hietala A."/>
            <person name="Himmelstrand K."/>
            <person name="Hoffmeister D."/>
            <person name="Hogberg N."/>
            <person name="James T.Y."/>
            <person name="Karlsson M."/>
            <person name="Kohler A."/>
            <person name="Kues U."/>
            <person name="Lee Y.H."/>
            <person name="Lin Y.C."/>
            <person name="Lind M."/>
            <person name="Lindquist E."/>
            <person name="Lombard V."/>
            <person name="Lucas S."/>
            <person name="Lunden K."/>
            <person name="Morin E."/>
            <person name="Murat C."/>
            <person name="Park J."/>
            <person name="Raffaello T."/>
            <person name="Rouze P."/>
            <person name="Salamov A."/>
            <person name="Schmutz J."/>
            <person name="Solheim H."/>
            <person name="Stahlberg J."/>
            <person name="Velez H."/>
            <person name="de Vries R.P."/>
            <person name="Wiebenga A."/>
            <person name="Woodward S."/>
            <person name="Yakovlev I."/>
            <person name="Garbelotto M."/>
            <person name="Martin F."/>
            <person name="Grigoriev I.V."/>
            <person name="Stenlid J."/>
        </authorList>
    </citation>
    <scope>NUCLEOTIDE SEQUENCE [LARGE SCALE GENOMIC DNA]</scope>
    <source>
        <strain evidence="1 2">TC 32-1</strain>
    </source>
</reference>
<sequence length="332" mass="37014">ILLFEKRNLAAFLSQVPDRTPLHSLSLPGAMAFYGWPVSQCQSTDTPLLVQLVSGIRMLDIRLSLIKGKLLSYHSTYPQRTPFLKILSDLHAFLTSPISSRETLVVSIKQENYADVGAIEFSMAVRRDILQGPGGLDMWFLENRIPRLGEVRGRAIMFSRFGADGTGWDRGLEGMGIHPTRWPDSAKEGFTWELKGTLVRTHDWYHIPSFLSIPEKVDLSTSMLMPSANNISTPVLSITYFSASSFPFATPTVVSTGFGWPRFGFGVEGVNSRVARRLLDALSETVDRRADLGEGPRIRAWTLMDFFLEPGDAGVVPLLVECNFRGRAGERF</sequence>
<organism evidence="1 2">
    <name type="scientific">Heterobasidion irregulare (strain TC 32-1)</name>
    <dbReference type="NCBI Taxonomy" id="747525"/>
    <lineage>
        <taxon>Eukaryota</taxon>
        <taxon>Fungi</taxon>
        <taxon>Dikarya</taxon>
        <taxon>Basidiomycota</taxon>
        <taxon>Agaricomycotina</taxon>
        <taxon>Agaricomycetes</taxon>
        <taxon>Russulales</taxon>
        <taxon>Bondarzewiaceae</taxon>
        <taxon>Heterobasidion</taxon>
        <taxon>Heterobasidion annosum species complex</taxon>
    </lineage>
</organism>
<dbReference type="OrthoDB" id="1046782at2759"/>
<evidence type="ECO:0008006" key="3">
    <source>
        <dbReference type="Google" id="ProtNLM"/>
    </source>
</evidence>
<dbReference type="eggNOG" id="ENOG502QUGH">
    <property type="taxonomic scope" value="Eukaryota"/>
</dbReference>
<evidence type="ECO:0000313" key="2">
    <source>
        <dbReference type="Proteomes" id="UP000030671"/>
    </source>
</evidence>
<dbReference type="GeneID" id="20669855"/>
<dbReference type="GO" id="GO:0006629">
    <property type="term" value="P:lipid metabolic process"/>
    <property type="evidence" value="ECO:0007669"/>
    <property type="project" value="InterPro"/>
</dbReference>
<dbReference type="AlphaFoldDB" id="W4KI50"/>
<dbReference type="HOGENOM" id="CLU_024117_6_0_1"/>
<dbReference type="KEGG" id="hir:HETIRDRAFT_311254"/>
<evidence type="ECO:0000313" key="1">
    <source>
        <dbReference type="EMBL" id="ETW85364.1"/>
    </source>
</evidence>
<accession>W4KI50</accession>